<dbReference type="CDD" id="cd00093">
    <property type="entry name" value="HTH_XRE"/>
    <property type="match status" value="1"/>
</dbReference>
<dbReference type="Pfam" id="PF01381">
    <property type="entry name" value="HTH_3"/>
    <property type="match status" value="1"/>
</dbReference>
<dbReference type="Gene3D" id="1.10.260.40">
    <property type="entry name" value="lambda repressor-like DNA-binding domains"/>
    <property type="match status" value="1"/>
</dbReference>
<reference evidence="3" key="2">
    <citation type="journal article" date="2021" name="PeerJ">
        <title>Extensive microbial diversity within the chicken gut microbiome revealed by metagenomics and culture.</title>
        <authorList>
            <person name="Gilroy R."/>
            <person name="Ravi A."/>
            <person name="Getino M."/>
            <person name="Pursley I."/>
            <person name="Horton D.L."/>
            <person name="Alikhan N.F."/>
            <person name="Baker D."/>
            <person name="Gharbi K."/>
            <person name="Hall N."/>
            <person name="Watson M."/>
            <person name="Adriaenssens E.M."/>
            <person name="Foster-Nyarko E."/>
            <person name="Jarju S."/>
            <person name="Secka A."/>
            <person name="Antonio M."/>
            <person name="Oren A."/>
            <person name="Chaudhuri R.R."/>
            <person name="La Ragione R."/>
            <person name="Hildebrand F."/>
            <person name="Pallen M.J."/>
        </authorList>
    </citation>
    <scope>NUCLEOTIDE SEQUENCE</scope>
    <source>
        <strain evidence="3">13766</strain>
    </source>
</reference>
<comment type="caution">
    <text evidence="3">The sequence shown here is derived from an EMBL/GenBank/DDBJ whole genome shotgun (WGS) entry which is preliminary data.</text>
</comment>
<evidence type="ECO:0000313" key="3">
    <source>
        <dbReference type="EMBL" id="HIS93052.1"/>
    </source>
</evidence>
<dbReference type="GO" id="GO:0003677">
    <property type="term" value="F:DNA binding"/>
    <property type="evidence" value="ECO:0007669"/>
    <property type="project" value="UniProtKB-KW"/>
</dbReference>
<sequence>MNGLARLRKQAELSQETVAAALKIDRSAVSKWETEVAFPSTKNISRLASLYGCTIDDVFDAIFEQEEIRSNIKEATQ</sequence>
<accession>A0A9D1G121</accession>
<reference evidence="3" key="1">
    <citation type="submission" date="2020-10" db="EMBL/GenBank/DDBJ databases">
        <authorList>
            <person name="Gilroy R."/>
        </authorList>
    </citation>
    <scope>NUCLEOTIDE SEQUENCE</scope>
    <source>
        <strain evidence="3">13766</strain>
    </source>
</reference>
<dbReference type="PANTHER" id="PTHR46558:SF4">
    <property type="entry name" value="DNA-BIDING PHAGE PROTEIN"/>
    <property type="match status" value="1"/>
</dbReference>
<dbReference type="AlphaFoldDB" id="A0A9D1G121"/>
<gene>
    <name evidence="3" type="ORF">IAA84_08580</name>
</gene>
<dbReference type="PROSITE" id="PS50943">
    <property type="entry name" value="HTH_CROC1"/>
    <property type="match status" value="1"/>
</dbReference>
<proteinExistence type="predicted"/>
<dbReference type="InterPro" id="IPR010982">
    <property type="entry name" value="Lambda_DNA-bd_dom_sf"/>
</dbReference>
<feature type="domain" description="HTH cro/C1-type" evidence="2">
    <location>
        <begin position="4"/>
        <end position="58"/>
    </location>
</feature>
<dbReference type="InterPro" id="IPR001387">
    <property type="entry name" value="Cro/C1-type_HTH"/>
</dbReference>
<dbReference type="SUPFAM" id="SSF47413">
    <property type="entry name" value="lambda repressor-like DNA-binding domains"/>
    <property type="match status" value="1"/>
</dbReference>
<dbReference type="Proteomes" id="UP000824140">
    <property type="component" value="Unassembled WGS sequence"/>
</dbReference>
<keyword evidence="1" id="KW-0238">DNA-binding</keyword>
<protein>
    <submittedName>
        <fullName evidence="3">Helix-turn-helix transcriptional regulator</fullName>
    </submittedName>
</protein>
<dbReference type="EMBL" id="DVJN01000172">
    <property type="protein sequence ID" value="HIS93052.1"/>
    <property type="molecule type" value="Genomic_DNA"/>
</dbReference>
<name>A0A9D1G121_9FIRM</name>
<organism evidence="3 4">
    <name type="scientific">Candidatus Alectryocaccomicrobium excrementavium</name>
    <dbReference type="NCBI Taxonomy" id="2840668"/>
    <lineage>
        <taxon>Bacteria</taxon>
        <taxon>Bacillati</taxon>
        <taxon>Bacillota</taxon>
        <taxon>Clostridia</taxon>
        <taxon>Candidatus Alectryocaccomicrobium</taxon>
    </lineage>
</organism>
<dbReference type="PANTHER" id="PTHR46558">
    <property type="entry name" value="TRACRIPTIONAL REGULATORY PROTEIN-RELATED-RELATED"/>
    <property type="match status" value="1"/>
</dbReference>
<evidence type="ECO:0000313" key="4">
    <source>
        <dbReference type="Proteomes" id="UP000824140"/>
    </source>
</evidence>
<evidence type="ECO:0000256" key="1">
    <source>
        <dbReference type="ARBA" id="ARBA00023125"/>
    </source>
</evidence>
<evidence type="ECO:0000259" key="2">
    <source>
        <dbReference type="PROSITE" id="PS50943"/>
    </source>
</evidence>
<dbReference type="SMART" id="SM00530">
    <property type="entry name" value="HTH_XRE"/>
    <property type="match status" value="1"/>
</dbReference>